<dbReference type="STRING" id="378806.STAUR_6088"/>
<organism evidence="4 6">
    <name type="scientific">Stigmatella aurantiaca (strain DW4/3-1)</name>
    <dbReference type="NCBI Taxonomy" id="378806"/>
    <lineage>
        <taxon>Bacteria</taxon>
        <taxon>Pseudomonadati</taxon>
        <taxon>Myxococcota</taxon>
        <taxon>Myxococcia</taxon>
        <taxon>Myxococcales</taxon>
        <taxon>Cystobacterineae</taxon>
        <taxon>Archangiaceae</taxon>
        <taxon>Stigmatella</taxon>
    </lineage>
</organism>
<dbReference type="Proteomes" id="UP000032702">
    <property type="component" value="Unassembled WGS sequence"/>
</dbReference>
<dbReference type="eggNOG" id="COG3311">
    <property type="taxonomic scope" value="Bacteria"/>
</dbReference>
<dbReference type="RefSeq" id="WP_002616403.1">
    <property type="nucleotide sequence ID" value="NC_014623.1"/>
</dbReference>
<evidence type="ECO:0000313" key="3">
    <source>
        <dbReference type="EMBL" id="ADO73845.1"/>
    </source>
</evidence>
<gene>
    <name evidence="3" type="ordered locus">STAUR_6088</name>
    <name evidence="4" type="ORF">STIAU_6292</name>
</gene>
<reference evidence="3 5" key="2">
    <citation type="journal article" date="2011" name="Mol. Biol. Evol.">
        <title>Comparative genomic analysis of fruiting body formation in Myxococcales.</title>
        <authorList>
            <person name="Huntley S."/>
            <person name="Hamann N."/>
            <person name="Wegener-Feldbrugge S."/>
            <person name="Treuner-Lange A."/>
            <person name="Kube M."/>
            <person name="Reinhardt R."/>
            <person name="Klages S."/>
            <person name="Muller R."/>
            <person name="Ronning C.M."/>
            <person name="Nierman W.C."/>
            <person name="Sogaard-Andersen L."/>
        </authorList>
    </citation>
    <scope>NUCLEOTIDE SEQUENCE [LARGE SCALE GENOMIC DNA]</scope>
    <source>
        <strain evidence="3 5">DW4/3-1</strain>
    </source>
</reference>
<evidence type="ECO:0000313" key="6">
    <source>
        <dbReference type="Proteomes" id="UP000032702"/>
    </source>
</evidence>
<feature type="region of interest" description="Disordered" evidence="1">
    <location>
        <begin position="43"/>
        <end position="65"/>
    </location>
</feature>
<proteinExistence type="predicted"/>
<name>Q08VP7_STIAD</name>
<reference evidence="4 6" key="1">
    <citation type="submission" date="2006-04" db="EMBL/GenBank/DDBJ databases">
        <authorList>
            <person name="Nierman W.C."/>
        </authorList>
    </citation>
    <scope>NUCLEOTIDE SEQUENCE [LARGE SCALE GENOMIC DNA]</scope>
    <source>
        <strain evidence="4 6">DW4/3-1</strain>
    </source>
</reference>
<dbReference type="EMBL" id="CP002271">
    <property type="protein sequence ID" value="ADO73845.1"/>
    <property type="molecule type" value="Genomic_DNA"/>
</dbReference>
<dbReference type="KEGG" id="sur:STAUR_6088"/>
<dbReference type="InterPro" id="IPR041657">
    <property type="entry name" value="HTH_17"/>
</dbReference>
<evidence type="ECO:0000313" key="4">
    <source>
        <dbReference type="EMBL" id="EAU64540.1"/>
    </source>
</evidence>
<accession>Q08VP7</accession>
<dbReference type="HOGENOM" id="CLU_1969203_0_0_7"/>
<dbReference type="AlphaFoldDB" id="Q08VP7"/>
<sequence length="127" mass="13721">MQDGIHSSSDGGRSACLSVEAGLRDLIRALVREELAALHGEPALRERVQAGSPSSSPSEGQPPLDKAVYTAEEVARLLRCSPKAVYAKVSRGQLPSAFRLGRSLRFRGSELLPFILEGRAPSLRRAR</sequence>
<dbReference type="EMBL" id="AAMD01000112">
    <property type="protein sequence ID" value="EAU64540.1"/>
    <property type="molecule type" value="Genomic_DNA"/>
</dbReference>
<evidence type="ECO:0000259" key="2">
    <source>
        <dbReference type="Pfam" id="PF12728"/>
    </source>
</evidence>
<dbReference type="Pfam" id="PF12728">
    <property type="entry name" value="HTH_17"/>
    <property type="match status" value="1"/>
</dbReference>
<evidence type="ECO:0000256" key="1">
    <source>
        <dbReference type="SAM" id="MobiDB-lite"/>
    </source>
</evidence>
<dbReference type="Proteomes" id="UP000001351">
    <property type="component" value="Chromosome"/>
</dbReference>
<feature type="domain" description="Helix-turn-helix" evidence="2">
    <location>
        <begin position="68"/>
        <end position="116"/>
    </location>
</feature>
<protein>
    <submittedName>
        <fullName evidence="4">Molybdenum-binding protein</fullName>
    </submittedName>
</protein>
<evidence type="ECO:0000313" key="5">
    <source>
        <dbReference type="Proteomes" id="UP000001351"/>
    </source>
</evidence>
<dbReference type="OrthoDB" id="194758at2"/>
<keyword evidence="5" id="KW-1185">Reference proteome</keyword>